<protein>
    <submittedName>
        <fullName evidence="2">Uncharacterized protein</fullName>
    </submittedName>
</protein>
<accession>A0A2K3UX13</accession>
<evidence type="ECO:0000313" key="2">
    <source>
        <dbReference type="EMBL" id="PNY81068.1"/>
    </source>
</evidence>
<dbReference type="EMBL" id="PPPD01000001">
    <property type="protein sequence ID" value="PNY81068.1"/>
    <property type="molecule type" value="Genomic_DNA"/>
</dbReference>
<proteinExistence type="predicted"/>
<dbReference type="AlphaFoldDB" id="A0A2K3UX13"/>
<name>A0A2K3UX13_9DEIO</name>
<keyword evidence="3" id="KW-1185">Reference proteome</keyword>
<feature type="region of interest" description="Disordered" evidence="1">
    <location>
        <begin position="1"/>
        <end position="68"/>
    </location>
</feature>
<reference evidence="2 3" key="1">
    <citation type="submission" date="2018-01" db="EMBL/GenBank/DDBJ databases">
        <title>Deinococcus koreensis sp. nov., a radiation-resistant bacterium isolated from river water.</title>
        <authorList>
            <person name="Choi A."/>
        </authorList>
    </citation>
    <scope>NUCLEOTIDE SEQUENCE [LARGE SCALE GENOMIC DNA]</scope>
    <source>
        <strain evidence="2 3">SJW1-2</strain>
    </source>
</reference>
<sequence>MTRNDDDRSANPPLSGPTGAQTGGNAPEPQAVQQGAYATTPADDRVGAADHGKYEPVEVPPAKAVTGQFDHLATRDVSAMEHSLQTPEFAGAETVAPLGGEGTALDGVMPSGGLGLGVSPAEAVRHHLADANLNPGYTPPSLQGPPHVSQRPADLPEGETAELQSEVQGGGPERR</sequence>
<evidence type="ECO:0000256" key="1">
    <source>
        <dbReference type="SAM" id="MobiDB-lite"/>
    </source>
</evidence>
<organism evidence="2 3">
    <name type="scientific">Deinococcus koreensis</name>
    <dbReference type="NCBI Taxonomy" id="2054903"/>
    <lineage>
        <taxon>Bacteria</taxon>
        <taxon>Thermotogati</taxon>
        <taxon>Deinococcota</taxon>
        <taxon>Deinococci</taxon>
        <taxon>Deinococcales</taxon>
        <taxon>Deinococcaceae</taxon>
        <taxon>Deinococcus</taxon>
    </lineage>
</organism>
<feature type="compositionally biased region" description="Basic and acidic residues" evidence="1">
    <location>
        <begin position="42"/>
        <end position="56"/>
    </location>
</feature>
<dbReference type="OrthoDB" id="65478at2"/>
<dbReference type="Proteomes" id="UP000236379">
    <property type="component" value="Unassembled WGS sequence"/>
</dbReference>
<evidence type="ECO:0000313" key="3">
    <source>
        <dbReference type="Proteomes" id="UP000236379"/>
    </source>
</evidence>
<feature type="region of interest" description="Disordered" evidence="1">
    <location>
        <begin position="131"/>
        <end position="175"/>
    </location>
</feature>
<comment type="caution">
    <text evidence="2">The sequence shown here is derived from an EMBL/GenBank/DDBJ whole genome shotgun (WGS) entry which is preliminary data.</text>
</comment>
<gene>
    <name evidence="2" type="ORF">CVO96_06485</name>
</gene>
<dbReference type="RefSeq" id="WP_103311511.1">
    <property type="nucleotide sequence ID" value="NZ_PPPD01000001.1"/>
</dbReference>